<evidence type="ECO:0000313" key="3">
    <source>
        <dbReference type="EMBL" id="CAG7829786.1"/>
    </source>
</evidence>
<sequence length="250" mass="27311">MTTTATSSSSSTTTTSSSTGEFSRGKTIFVLAVVIGCFAILWPKIFYPMLTASLNVGDDSEQCCDVISEKDGNAYKLMNEICANILKRESSTTPGDTGGPPPALEEPKIEESGQGQQQKSSSSSGRKTYTPPKIRLTTAQLCRNEILKTCGLDVLILIQENPVITKQYKASLAKLRQYNTSQCLKENYGVDFQTVGLPRRFKNSDAHLPPSKSLARSLSRLACMTFVNCQPSGKLTLPPQMLLTFNHLKK</sequence>
<feature type="region of interest" description="Disordered" evidence="1">
    <location>
        <begin position="1"/>
        <end position="21"/>
    </location>
</feature>
<feature type="compositionally biased region" description="Low complexity" evidence="1">
    <location>
        <begin position="112"/>
        <end position="125"/>
    </location>
</feature>
<comment type="caution">
    <text evidence="3">The sequence shown here is derived from an EMBL/GenBank/DDBJ whole genome shotgun (WGS) entry which is preliminary data.</text>
</comment>
<evidence type="ECO:0000313" key="4">
    <source>
        <dbReference type="Proteomes" id="UP000708208"/>
    </source>
</evidence>
<evidence type="ECO:0000256" key="1">
    <source>
        <dbReference type="SAM" id="MobiDB-lite"/>
    </source>
</evidence>
<keyword evidence="2" id="KW-0812">Transmembrane</keyword>
<dbReference type="EMBL" id="CAJVCH010552927">
    <property type="protein sequence ID" value="CAG7829786.1"/>
    <property type="molecule type" value="Genomic_DNA"/>
</dbReference>
<keyword evidence="2" id="KW-0472">Membrane</keyword>
<evidence type="ECO:0000256" key="2">
    <source>
        <dbReference type="SAM" id="Phobius"/>
    </source>
</evidence>
<dbReference type="Proteomes" id="UP000708208">
    <property type="component" value="Unassembled WGS sequence"/>
</dbReference>
<dbReference type="AlphaFoldDB" id="A0A8J2Q1C8"/>
<feature type="transmembrane region" description="Helical" evidence="2">
    <location>
        <begin position="28"/>
        <end position="47"/>
    </location>
</feature>
<name>A0A8J2Q1C8_9HEXA</name>
<keyword evidence="4" id="KW-1185">Reference proteome</keyword>
<reference evidence="3" key="1">
    <citation type="submission" date="2021-06" db="EMBL/GenBank/DDBJ databases">
        <authorList>
            <person name="Hodson N. C."/>
            <person name="Mongue J. A."/>
            <person name="Jaron S. K."/>
        </authorList>
    </citation>
    <scope>NUCLEOTIDE SEQUENCE</scope>
</reference>
<keyword evidence="2" id="KW-1133">Transmembrane helix</keyword>
<protein>
    <submittedName>
        <fullName evidence="3">Uncharacterized protein</fullName>
    </submittedName>
</protein>
<feature type="region of interest" description="Disordered" evidence="1">
    <location>
        <begin position="89"/>
        <end position="130"/>
    </location>
</feature>
<accession>A0A8J2Q1C8</accession>
<feature type="compositionally biased region" description="Low complexity" evidence="1">
    <location>
        <begin position="1"/>
        <end position="19"/>
    </location>
</feature>
<proteinExistence type="predicted"/>
<organism evidence="3 4">
    <name type="scientific">Allacma fusca</name>
    <dbReference type="NCBI Taxonomy" id="39272"/>
    <lineage>
        <taxon>Eukaryota</taxon>
        <taxon>Metazoa</taxon>
        <taxon>Ecdysozoa</taxon>
        <taxon>Arthropoda</taxon>
        <taxon>Hexapoda</taxon>
        <taxon>Collembola</taxon>
        <taxon>Symphypleona</taxon>
        <taxon>Sminthuridae</taxon>
        <taxon>Allacma</taxon>
    </lineage>
</organism>
<gene>
    <name evidence="3" type="ORF">AFUS01_LOCUS39630</name>
</gene>
<dbReference type="OrthoDB" id="10070774at2759"/>